<dbReference type="Gene3D" id="3.90.640.10">
    <property type="entry name" value="Actin, Chain A, domain 4"/>
    <property type="match status" value="1"/>
</dbReference>
<comment type="subcellular location">
    <subcellularLocation>
        <location evidence="1">Cytoplasm</location>
    </subcellularLocation>
</comment>
<keyword evidence="8" id="KW-1185">Reference proteome</keyword>
<dbReference type="FunFam" id="1.20.1270.10:FF:000002">
    <property type="entry name" value="Heat shock 70 kDa protein 4"/>
    <property type="match status" value="1"/>
</dbReference>
<dbReference type="AlphaFoldDB" id="A0A9N8VT56"/>
<reference evidence="7" key="1">
    <citation type="submission" date="2021-06" db="EMBL/GenBank/DDBJ databases">
        <authorList>
            <person name="Kallberg Y."/>
            <person name="Tangrot J."/>
            <person name="Rosling A."/>
        </authorList>
    </citation>
    <scope>NUCLEOTIDE SEQUENCE</scope>
    <source>
        <strain evidence="7">MT106</strain>
    </source>
</reference>
<accession>A0A9N8VT56</accession>
<dbReference type="SUPFAM" id="SSF100920">
    <property type="entry name" value="Heat shock protein 70kD (HSP70), peptide-binding domain"/>
    <property type="match status" value="1"/>
</dbReference>
<evidence type="ECO:0000256" key="4">
    <source>
        <dbReference type="ARBA" id="ARBA00022840"/>
    </source>
</evidence>
<feature type="compositionally biased region" description="Basic and acidic residues" evidence="6">
    <location>
        <begin position="794"/>
        <end position="809"/>
    </location>
</feature>
<comment type="caution">
    <text evidence="7">The sequence shown here is derived from an EMBL/GenBank/DDBJ whole genome shotgun (WGS) entry which is preliminary data.</text>
</comment>
<gene>
    <name evidence="7" type="ORF">AGERDE_LOCUS2373</name>
</gene>
<dbReference type="FunFam" id="3.30.30.30:FF:000002">
    <property type="entry name" value="Heat shock 70 kDa protein 4"/>
    <property type="match status" value="1"/>
</dbReference>
<keyword evidence="4" id="KW-0067">ATP-binding</keyword>
<keyword evidence="2" id="KW-0963">Cytoplasm</keyword>
<evidence type="ECO:0000256" key="1">
    <source>
        <dbReference type="ARBA" id="ARBA00004496"/>
    </source>
</evidence>
<protein>
    <submittedName>
        <fullName evidence="7">11688_t:CDS:1</fullName>
    </submittedName>
</protein>
<dbReference type="InterPro" id="IPR043129">
    <property type="entry name" value="ATPase_NBD"/>
</dbReference>
<dbReference type="Gene3D" id="2.60.34.10">
    <property type="entry name" value="Substrate Binding Domain Of DNAk, Chain A, domain 1"/>
    <property type="match status" value="1"/>
</dbReference>
<name>A0A9N8VT56_9GLOM</name>
<dbReference type="Pfam" id="PF00012">
    <property type="entry name" value="HSP70"/>
    <property type="match status" value="1"/>
</dbReference>
<feature type="compositionally biased region" description="Low complexity" evidence="6">
    <location>
        <begin position="773"/>
        <end position="788"/>
    </location>
</feature>
<evidence type="ECO:0000256" key="6">
    <source>
        <dbReference type="SAM" id="MobiDB-lite"/>
    </source>
</evidence>
<sequence>MSVVGFDFGNLQSVIAVARNRGIDVVCNEVSNRATPSLVSFGPKQRYLGEAAKTQEISNFKNTIGSLKRIAGRMFHDREVQETEKKYINAELVDEKGQIGVKVQYLGETRVFTSTQLVAMYFTKLKEIASAELRIPVSDVVISVPGWYTDFQRRSILDAAEISGLNCLRLLNDTTASALGYGITKTDLPEDKEKPRYVAIVDIGHSNYSVAIVAFSKGQLSVKATAYDRHFGGRDFDQILVDHFAEVCKEKYRIDIQSNPKALFRLRSGCEKVKKVLSANSQAPLNVENVMNDVDVSSMIKREDFENLALHLLDRVHVPLEQALKESGLTKEDIHSVEMVGGSSRIPAVKERISQFFGKELNFTLNQDEAIARGCAFQCAILSPVFKVRDFSIQDAYSYPIKVKWDNVPEIPDEESELLVFPKLNAIPSTKILTFHRKKPFDIEAHYADLEALPPGINSWIGRFSVKNVEPSETDDLSIVKVKARLNLHGILSVDSANIVEEVIKEEKEEPKTTEPQAMDTDQQPQDPSDEAPKPVNVKKVKKIVKKADIPVVSGTSSLDKSIISLYRENEAQMISTDKLVIDTETQKNALEEYVYDMRAKVESTYSVYVKPDEKDTFLKLLNDTETWLYDEGEEATKSVYVSKLNDLKKFGDPIVERSREAEERPKAEKQLRDSIQSFMLNATNNEEKFAHISDEEKKSVVDKATQVLHWLDEKISSQAKLQKYDKPVVHAHEILKERDALVQYCTPIIFRPKPKPEPKPAETSGTQGAQGAQETPATPQTETPATESGSAKDNNKKETAKESEMDVD</sequence>
<organism evidence="7 8">
    <name type="scientific">Ambispora gerdemannii</name>
    <dbReference type="NCBI Taxonomy" id="144530"/>
    <lineage>
        <taxon>Eukaryota</taxon>
        <taxon>Fungi</taxon>
        <taxon>Fungi incertae sedis</taxon>
        <taxon>Mucoromycota</taxon>
        <taxon>Glomeromycotina</taxon>
        <taxon>Glomeromycetes</taxon>
        <taxon>Archaeosporales</taxon>
        <taxon>Ambisporaceae</taxon>
        <taxon>Ambispora</taxon>
    </lineage>
</organism>
<proteinExistence type="predicted"/>
<dbReference type="Gene3D" id="1.20.1270.10">
    <property type="match status" value="1"/>
</dbReference>
<dbReference type="Gene3D" id="3.30.420.40">
    <property type="match status" value="2"/>
</dbReference>
<dbReference type="InterPro" id="IPR029047">
    <property type="entry name" value="HSP70_peptide-bd_sf"/>
</dbReference>
<dbReference type="GO" id="GO:0005524">
    <property type="term" value="F:ATP binding"/>
    <property type="evidence" value="ECO:0007669"/>
    <property type="project" value="UniProtKB-KW"/>
</dbReference>
<dbReference type="PANTHER" id="PTHR45639:SF4">
    <property type="entry name" value="HSC70CB, ISOFORM G"/>
    <property type="match status" value="1"/>
</dbReference>
<dbReference type="InterPro" id="IPR013126">
    <property type="entry name" value="Hsp_70_fam"/>
</dbReference>
<dbReference type="PRINTS" id="PR00301">
    <property type="entry name" value="HEATSHOCK70"/>
</dbReference>
<dbReference type="FunFam" id="3.90.640.10:FF:000004">
    <property type="entry name" value="Heat shock 70 kDa protein 4"/>
    <property type="match status" value="1"/>
</dbReference>
<dbReference type="SUPFAM" id="SSF53067">
    <property type="entry name" value="Actin-like ATPase domain"/>
    <property type="match status" value="2"/>
</dbReference>
<evidence type="ECO:0000256" key="2">
    <source>
        <dbReference type="ARBA" id="ARBA00022490"/>
    </source>
</evidence>
<feature type="region of interest" description="Disordered" evidence="6">
    <location>
        <begin position="751"/>
        <end position="809"/>
    </location>
</feature>
<keyword evidence="5" id="KW-0346">Stress response</keyword>
<dbReference type="OrthoDB" id="434160at2759"/>
<dbReference type="FunFam" id="3.30.420.40:FF:000171">
    <property type="entry name" value="Heat shock 70 kDa protein 4"/>
    <property type="match status" value="2"/>
</dbReference>
<dbReference type="SUPFAM" id="SSF100934">
    <property type="entry name" value="Heat shock protein 70kD (HSP70), C-terminal subdomain"/>
    <property type="match status" value="2"/>
</dbReference>
<dbReference type="InterPro" id="IPR029048">
    <property type="entry name" value="HSP70_C_sf"/>
</dbReference>
<dbReference type="InterPro" id="IPR018181">
    <property type="entry name" value="Heat_shock_70_CS"/>
</dbReference>
<dbReference type="FunFam" id="2.60.34.10:FF:000011">
    <property type="entry name" value="Heat shock protein hsp88"/>
    <property type="match status" value="1"/>
</dbReference>
<evidence type="ECO:0000256" key="3">
    <source>
        <dbReference type="ARBA" id="ARBA00022741"/>
    </source>
</evidence>
<dbReference type="GO" id="GO:0005634">
    <property type="term" value="C:nucleus"/>
    <property type="evidence" value="ECO:0007669"/>
    <property type="project" value="TreeGrafter"/>
</dbReference>
<dbReference type="PANTHER" id="PTHR45639">
    <property type="entry name" value="HSC70CB, ISOFORM G-RELATED"/>
    <property type="match status" value="1"/>
</dbReference>
<keyword evidence="3" id="KW-0547">Nucleotide-binding</keyword>
<dbReference type="CDD" id="cd24094">
    <property type="entry name" value="ASKHA_NBD_HSP70_ScSse"/>
    <property type="match status" value="1"/>
</dbReference>
<feature type="region of interest" description="Disordered" evidence="6">
    <location>
        <begin position="507"/>
        <end position="537"/>
    </location>
</feature>
<evidence type="ECO:0000313" key="7">
    <source>
        <dbReference type="EMBL" id="CAG8463441.1"/>
    </source>
</evidence>
<dbReference type="PROSITE" id="PS01036">
    <property type="entry name" value="HSP70_3"/>
    <property type="match status" value="1"/>
</dbReference>
<dbReference type="EMBL" id="CAJVPL010000195">
    <property type="protein sequence ID" value="CAG8463441.1"/>
    <property type="molecule type" value="Genomic_DNA"/>
</dbReference>
<evidence type="ECO:0000313" key="8">
    <source>
        <dbReference type="Proteomes" id="UP000789831"/>
    </source>
</evidence>
<dbReference type="GO" id="GO:0140662">
    <property type="term" value="F:ATP-dependent protein folding chaperone"/>
    <property type="evidence" value="ECO:0007669"/>
    <property type="project" value="InterPro"/>
</dbReference>
<evidence type="ECO:0000256" key="5">
    <source>
        <dbReference type="ARBA" id="ARBA00023016"/>
    </source>
</evidence>
<dbReference type="Gene3D" id="3.30.30.30">
    <property type="match status" value="1"/>
</dbReference>
<dbReference type="Proteomes" id="UP000789831">
    <property type="component" value="Unassembled WGS sequence"/>
</dbReference>
<dbReference type="GO" id="GO:0005829">
    <property type="term" value="C:cytosol"/>
    <property type="evidence" value="ECO:0007669"/>
    <property type="project" value="TreeGrafter"/>
</dbReference>